<dbReference type="Pfam" id="PF01381">
    <property type="entry name" value="HTH_3"/>
    <property type="match status" value="1"/>
</dbReference>
<dbReference type="EMBL" id="ASGY01000121">
    <property type="protein sequence ID" value="KGE66801.1"/>
    <property type="molecule type" value="Genomic_DNA"/>
</dbReference>
<evidence type="ECO:0000259" key="1">
    <source>
        <dbReference type="PROSITE" id="PS50943"/>
    </source>
</evidence>
<dbReference type="AlphaFoldDB" id="A0A0A1Z182"/>
<dbReference type="CDD" id="cd00093">
    <property type="entry name" value="HTH_XRE"/>
    <property type="match status" value="1"/>
</dbReference>
<dbReference type="OrthoDB" id="6900871at2"/>
<gene>
    <name evidence="2" type="ORF">K814_0116630</name>
</gene>
<dbReference type="GO" id="GO:0003677">
    <property type="term" value="F:DNA binding"/>
    <property type="evidence" value="ECO:0007669"/>
    <property type="project" value="InterPro"/>
</dbReference>
<protein>
    <submittedName>
        <fullName evidence="2">Cro/Cl family transcriptional regulator</fullName>
    </submittedName>
</protein>
<accession>A0A0A1Z182</accession>
<evidence type="ECO:0000313" key="2">
    <source>
        <dbReference type="EMBL" id="KGE66801.1"/>
    </source>
</evidence>
<dbReference type="Gene3D" id="1.10.260.40">
    <property type="entry name" value="lambda repressor-like DNA-binding domains"/>
    <property type="match status" value="1"/>
</dbReference>
<dbReference type="InterPro" id="IPR001387">
    <property type="entry name" value="Cro/C1-type_HTH"/>
</dbReference>
<organism evidence="2 3">
    <name type="scientific">Pseudomonas fluorescens LMG 5329</name>
    <dbReference type="NCBI Taxonomy" id="1324332"/>
    <lineage>
        <taxon>Bacteria</taxon>
        <taxon>Pseudomonadati</taxon>
        <taxon>Pseudomonadota</taxon>
        <taxon>Gammaproteobacteria</taxon>
        <taxon>Pseudomonadales</taxon>
        <taxon>Pseudomonadaceae</taxon>
        <taxon>Pseudomonas</taxon>
    </lineage>
</organism>
<proteinExistence type="predicted"/>
<name>A0A0A1Z182_PSEFL</name>
<dbReference type="InterPro" id="IPR010982">
    <property type="entry name" value="Lambda_DNA-bd_dom_sf"/>
</dbReference>
<comment type="caution">
    <text evidence="2">The sequence shown here is derived from an EMBL/GenBank/DDBJ whole genome shotgun (WGS) entry which is preliminary data.</text>
</comment>
<sequence>MTLKNEIGAALRAVRQQRGLSYEELNESTFRTTLSSIERGKSKLTVEKLSSLAEALDFDLIAFLALCISLERGQSPDDAIAVAQGELDRFKAAGGVALLHQQIKDGELVSRSKGKPANTENKAAVLRMKAEGKTQAEIRRLLGLSRSTVSQYWHSDS</sequence>
<evidence type="ECO:0000313" key="3">
    <source>
        <dbReference type="Proteomes" id="UP000030060"/>
    </source>
</evidence>
<dbReference type="PROSITE" id="PS50943">
    <property type="entry name" value="HTH_CROC1"/>
    <property type="match status" value="1"/>
</dbReference>
<dbReference type="Proteomes" id="UP000030060">
    <property type="component" value="Unassembled WGS sequence"/>
</dbReference>
<dbReference type="SUPFAM" id="SSF47413">
    <property type="entry name" value="lambda repressor-like DNA-binding domains"/>
    <property type="match status" value="1"/>
</dbReference>
<dbReference type="SMART" id="SM00530">
    <property type="entry name" value="HTH_XRE"/>
    <property type="match status" value="1"/>
</dbReference>
<reference evidence="2 3" key="1">
    <citation type="journal article" date="2013" name="Genome Announc.">
        <title>Draft Genome Sequence of Pseudomonas fluorescens LMG 5329, a White Line-Inducing Principle-Producing Bioindicator for the Mushroom Pathogen Pseudomonas tolaasii.</title>
        <authorList>
            <person name="Ghequire M.G."/>
            <person name="Rokni-Zadeh H."/>
            <person name="Zarrineh P."/>
            <person name="De Mot R."/>
        </authorList>
    </citation>
    <scope>NUCLEOTIDE SEQUENCE [LARGE SCALE GENOMIC DNA]</scope>
    <source>
        <strain evidence="2 3">LMG 5329</strain>
    </source>
</reference>
<feature type="domain" description="HTH cro/C1-type" evidence="1">
    <location>
        <begin position="11"/>
        <end position="63"/>
    </location>
</feature>
<dbReference type="RefSeq" id="WP_038847243.1">
    <property type="nucleotide sequence ID" value="NZ_ASGY01000121.1"/>
</dbReference>
<dbReference type="Pfam" id="PF13384">
    <property type="entry name" value="HTH_23"/>
    <property type="match status" value="1"/>
</dbReference>